<accession>A0A6P1Q7M5</accession>
<dbReference type="InterPro" id="IPR041311">
    <property type="entry name" value="LPD29"/>
</dbReference>
<name>A0A6P1Q7M5_9GAMM</name>
<evidence type="ECO:0000313" key="2">
    <source>
        <dbReference type="EMBL" id="QHM74037.1"/>
    </source>
</evidence>
<reference evidence="2 3" key="1">
    <citation type="submission" date="2018-03" db="EMBL/GenBank/DDBJ databases">
        <title>Pantoea intestinalis SRCM103226 isolated form the mealworm.</title>
        <authorList>
            <person name="Jeong D.-Y."/>
            <person name="Kim J.W."/>
        </authorList>
    </citation>
    <scope>NUCLEOTIDE SEQUENCE [LARGE SCALE GENOMIC DNA]</scope>
    <source>
        <strain evidence="2 3">SRCM103226</strain>
        <plasmid evidence="2 3">unnamed1</plasmid>
    </source>
</reference>
<protein>
    <recommendedName>
        <fullName evidence="1">Large polyvalent protein associated domain-containing protein</fullName>
    </recommendedName>
</protein>
<dbReference type="EMBL" id="CP028272">
    <property type="protein sequence ID" value="QHM74037.1"/>
    <property type="molecule type" value="Genomic_DNA"/>
</dbReference>
<feature type="domain" description="Large polyvalent protein associated" evidence="1">
    <location>
        <begin position="7"/>
        <end position="61"/>
    </location>
</feature>
<geneLocation type="plasmid" evidence="2 3">
    <name>unnamed1</name>
</geneLocation>
<dbReference type="AlphaFoldDB" id="A0A6P1Q7M5"/>
<keyword evidence="3" id="KW-1185">Reference proteome</keyword>
<gene>
    <name evidence="2" type="ORF">C7M51_04398</name>
</gene>
<keyword evidence="2" id="KW-0614">Plasmid</keyword>
<dbReference type="RefSeq" id="WP_244323861.1">
    <property type="nucleotide sequence ID" value="NZ_CP028272.1"/>
</dbReference>
<dbReference type="Proteomes" id="UP000464053">
    <property type="component" value="Plasmid unnamed1"/>
</dbReference>
<sequence>MIQRSQGRQVVSHIRKDLKIEFPGVKFSVKKQSIDSISINWTNGPTEKEVRRIIVKYSSDFVEIKYIFTDRHYSDVMKRKAVEMIIRKFGRYLDGEEITLERFNKGELYHVGQVYFRHGQGVQGEIKATLENMKE</sequence>
<dbReference type="Pfam" id="PF18847">
    <property type="entry name" value="LPD29"/>
    <property type="match status" value="1"/>
</dbReference>
<evidence type="ECO:0000313" key="3">
    <source>
        <dbReference type="Proteomes" id="UP000464053"/>
    </source>
</evidence>
<evidence type="ECO:0000259" key="1">
    <source>
        <dbReference type="Pfam" id="PF18847"/>
    </source>
</evidence>
<organism evidence="2 3">
    <name type="scientific">Mixta intestinalis</name>
    <dbReference type="NCBI Taxonomy" id="1615494"/>
    <lineage>
        <taxon>Bacteria</taxon>
        <taxon>Pseudomonadati</taxon>
        <taxon>Pseudomonadota</taxon>
        <taxon>Gammaproteobacteria</taxon>
        <taxon>Enterobacterales</taxon>
        <taxon>Erwiniaceae</taxon>
        <taxon>Mixta</taxon>
    </lineage>
</organism>
<dbReference type="KEGG" id="mint:C7M51_04398"/>
<proteinExistence type="predicted"/>